<dbReference type="InterPro" id="IPR032781">
    <property type="entry name" value="ABC_tran_Xtn"/>
</dbReference>
<feature type="region of interest" description="Disordered" evidence="4">
    <location>
        <begin position="605"/>
        <end position="633"/>
    </location>
</feature>
<reference evidence="6" key="1">
    <citation type="submission" date="2022-01" db="EMBL/GenBank/DDBJ databases">
        <authorList>
            <person name="Criscuolo A."/>
        </authorList>
    </citation>
    <scope>NUCLEOTIDE SEQUENCE</scope>
    <source>
        <strain evidence="6">CIP111893</strain>
    </source>
</reference>
<protein>
    <submittedName>
        <fullName evidence="6">ABC transporter ATP-binding protein YheS</fullName>
    </submittedName>
</protein>
<keyword evidence="2 6" id="KW-0067">ATP-binding</keyword>
<dbReference type="CDD" id="cd03221">
    <property type="entry name" value="ABCF_EF-3"/>
    <property type="match status" value="2"/>
</dbReference>
<evidence type="ECO:0000313" key="7">
    <source>
        <dbReference type="Proteomes" id="UP000838686"/>
    </source>
</evidence>
<dbReference type="PROSITE" id="PS50893">
    <property type="entry name" value="ABC_TRANSPORTER_2"/>
    <property type="match status" value="2"/>
</dbReference>
<feature type="domain" description="ABC transporter" evidence="5">
    <location>
        <begin position="59"/>
        <end position="318"/>
    </location>
</feature>
<name>A0ABN8GZY0_9BACL</name>
<dbReference type="Pfam" id="PF00005">
    <property type="entry name" value="ABC_tran"/>
    <property type="match status" value="2"/>
</dbReference>
<dbReference type="SMART" id="SM00382">
    <property type="entry name" value="AAA"/>
    <property type="match status" value="2"/>
</dbReference>
<dbReference type="PANTHER" id="PTHR42855">
    <property type="entry name" value="ABC TRANSPORTER ATP-BINDING SUBUNIT"/>
    <property type="match status" value="1"/>
</dbReference>
<evidence type="ECO:0000313" key="6">
    <source>
        <dbReference type="EMBL" id="CAH1216890.1"/>
    </source>
</evidence>
<dbReference type="InterPro" id="IPR003439">
    <property type="entry name" value="ABC_transporter-like_ATP-bd"/>
</dbReference>
<evidence type="ECO:0000256" key="2">
    <source>
        <dbReference type="ARBA" id="ARBA00022840"/>
    </source>
</evidence>
<feature type="coiled-coil region" evidence="3">
    <location>
        <begin position="142"/>
        <end position="176"/>
    </location>
</feature>
<evidence type="ECO:0000256" key="3">
    <source>
        <dbReference type="SAM" id="Coils"/>
    </source>
</evidence>
<dbReference type="InterPro" id="IPR017871">
    <property type="entry name" value="ABC_transporter-like_CS"/>
</dbReference>
<dbReference type="SUPFAM" id="SSF52540">
    <property type="entry name" value="P-loop containing nucleoside triphosphate hydrolases"/>
    <property type="match status" value="2"/>
</dbReference>
<dbReference type="PANTHER" id="PTHR42855:SF2">
    <property type="entry name" value="DRUG RESISTANCE ABC TRANSPORTER,ATP-BINDING PROTEIN"/>
    <property type="match status" value="1"/>
</dbReference>
<evidence type="ECO:0000256" key="4">
    <source>
        <dbReference type="SAM" id="MobiDB-lite"/>
    </source>
</evidence>
<dbReference type="Pfam" id="PF12848">
    <property type="entry name" value="ABC_tran_Xtn"/>
    <property type="match status" value="1"/>
</dbReference>
<dbReference type="Proteomes" id="UP000838686">
    <property type="component" value="Unassembled WGS sequence"/>
</dbReference>
<dbReference type="EMBL" id="CAKMMF010000027">
    <property type="protein sequence ID" value="CAH1216890.1"/>
    <property type="molecule type" value="Genomic_DNA"/>
</dbReference>
<gene>
    <name evidence="6" type="primary">yheS_2</name>
    <name evidence="6" type="ORF">PAECIP111893_04198</name>
</gene>
<proteinExistence type="predicted"/>
<dbReference type="InterPro" id="IPR003593">
    <property type="entry name" value="AAA+_ATPase"/>
</dbReference>
<accession>A0ABN8GZY0</accession>
<evidence type="ECO:0000256" key="1">
    <source>
        <dbReference type="ARBA" id="ARBA00022741"/>
    </source>
</evidence>
<dbReference type="GO" id="GO:0005524">
    <property type="term" value="F:ATP binding"/>
    <property type="evidence" value="ECO:0007669"/>
    <property type="project" value="UniProtKB-KW"/>
</dbReference>
<feature type="compositionally biased region" description="Basic and acidic residues" evidence="4">
    <location>
        <begin position="606"/>
        <end position="626"/>
    </location>
</feature>
<dbReference type="Gene3D" id="3.40.50.300">
    <property type="entry name" value="P-loop containing nucleotide triphosphate hydrolases"/>
    <property type="match status" value="2"/>
</dbReference>
<dbReference type="PROSITE" id="PS00211">
    <property type="entry name" value="ABC_TRANSPORTER_1"/>
    <property type="match status" value="2"/>
</dbReference>
<comment type="caution">
    <text evidence="6">The sequence shown here is derived from an EMBL/GenBank/DDBJ whole genome shotgun (WGS) entry which is preliminary data.</text>
</comment>
<dbReference type="InterPro" id="IPR051309">
    <property type="entry name" value="ABCF_ATPase"/>
</dbReference>
<keyword evidence="1" id="KW-0547">Nucleotide-binding</keyword>
<organism evidence="6 7">
    <name type="scientific">Paenibacillus plantiphilus</name>
    <dbReference type="NCBI Taxonomy" id="2905650"/>
    <lineage>
        <taxon>Bacteria</taxon>
        <taxon>Bacillati</taxon>
        <taxon>Bacillota</taxon>
        <taxon>Bacilli</taxon>
        <taxon>Bacillales</taxon>
        <taxon>Paenibacillaceae</taxon>
        <taxon>Paenibacillus</taxon>
    </lineage>
</organism>
<dbReference type="InterPro" id="IPR027417">
    <property type="entry name" value="P-loop_NTPase"/>
</dbReference>
<sequence length="696" mass="78142">MVAIRITNLRNDSCLDFSGWQHLRAAGIFRGPFSLRIGLQAAVAGPRVGDGLEDNEMIISCQHVKKYYGAALVLSDLTFELRAGQVAGLIGHNGAGKSTVLKLLAGVESTDGGVIALRKGTTIGYLAQNSSDDPNLTVHAVLSGAFRELQSLQLQMRELEQRMAQADMLADEAAMEAALQQYARLQESFEHGGGYEMDIRIDRVAGGMGIPVSEYERPFLTLSGGERTKVSLAALLIAEPSLLLLDEPTNHLDLKAVEWLEGYLNEYDGTCVIVSHDRYFLDRVVTGIIEIEDGEASWYAMNYTGYQKQKQQELLQQFSDYKEQQKRIKQMKEAMKRYVEWGSIGGDERFFRKAASIQKALDRMDKIKRPLLERKSVEFQLELKDRSGNDVLVLDNVSKCYGKRELFVNVSGKLSYGERVILIGANGAGKSTLFKLALGYESADSGQVKLGARVDIGYLAQDEPPQLSVTVLQYIRHEAAIEEGEARGLLARYLFYGAAVFKEIRSLSGGEWTRLRLLLMIQRRPNFLLLDEPTNHLDIASREALEELLEEYDGTVLAISHDRYFINRIAQRVWSLEDKRLNSYWGNYDDCKELWIRAEATSAQSDTRDHSRSAPSAESKRKERNIAEAAPSSLDQRKAGIEREISIAEQAIAECDVELAQIQLSTDAERLVQIYERREQLQAALDESYKEWLALD</sequence>
<keyword evidence="7" id="KW-1185">Reference proteome</keyword>
<evidence type="ECO:0000259" key="5">
    <source>
        <dbReference type="PROSITE" id="PS50893"/>
    </source>
</evidence>
<feature type="domain" description="ABC transporter" evidence="5">
    <location>
        <begin position="392"/>
        <end position="603"/>
    </location>
</feature>
<keyword evidence="3" id="KW-0175">Coiled coil</keyword>